<evidence type="ECO:0000313" key="2">
    <source>
        <dbReference type="Proteomes" id="UP000256695"/>
    </source>
</evidence>
<dbReference type="RefSeq" id="WP_115579205.1">
    <property type="nucleotide sequence ID" value="NZ_NXLX01000012.1"/>
</dbReference>
<gene>
    <name evidence="1" type="ORF">CQA57_05355</name>
</gene>
<evidence type="ECO:0000313" key="1">
    <source>
        <dbReference type="EMBL" id="RDU73198.1"/>
    </source>
</evidence>
<proteinExistence type="predicted"/>
<comment type="caution">
    <text evidence="1">The sequence shown here is derived from an EMBL/GenBank/DDBJ whole genome shotgun (WGS) entry which is preliminary data.</text>
</comment>
<dbReference type="OrthoDB" id="5326171at2"/>
<name>A0A3D8J6X8_9HELI</name>
<dbReference type="AlphaFoldDB" id="A0A3D8J6X8"/>
<keyword evidence="2" id="KW-1185">Reference proteome</keyword>
<organism evidence="1 2">
    <name type="scientific">Helicobacter anseris</name>
    <dbReference type="NCBI Taxonomy" id="375926"/>
    <lineage>
        <taxon>Bacteria</taxon>
        <taxon>Pseudomonadati</taxon>
        <taxon>Campylobacterota</taxon>
        <taxon>Epsilonproteobacteria</taxon>
        <taxon>Campylobacterales</taxon>
        <taxon>Helicobacteraceae</taxon>
        <taxon>Helicobacter</taxon>
    </lineage>
</organism>
<dbReference type="EMBL" id="NXLX01000012">
    <property type="protein sequence ID" value="RDU73198.1"/>
    <property type="molecule type" value="Genomic_DNA"/>
</dbReference>
<sequence length="103" mass="12457">MKIEKLQDVSDCLILSGKFKDRNDFLDFKPDLMEFLRDFDKNEPICFFLMHMHPVELYFVGYLLKLKEFDSWNIKIHTNDIKISRFFEEVGLSEKFEVVLRDL</sequence>
<accession>A0A3D8J6X8</accession>
<reference evidence="1 2" key="1">
    <citation type="submission" date="2018-04" db="EMBL/GenBank/DDBJ databases">
        <title>Novel Campyloabacter and Helicobacter Species and Strains.</title>
        <authorList>
            <person name="Mannion A.J."/>
            <person name="Shen Z."/>
            <person name="Fox J.G."/>
        </authorList>
    </citation>
    <scope>NUCLEOTIDE SEQUENCE [LARGE SCALE GENOMIC DNA]</scope>
    <source>
        <strain evidence="1 2">MIT 04-9362</strain>
    </source>
</reference>
<protein>
    <submittedName>
        <fullName evidence="1">Uncharacterized protein</fullName>
    </submittedName>
</protein>
<dbReference type="Proteomes" id="UP000256695">
    <property type="component" value="Unassembled WGS sequence"/>
</dbReference>